<evidence type="ECO:0000313" key="5">
    <source>
        <dbReference type="RefSeq" id="XP_024883863.1"/>
    </source>
</evidence>
<keyword evidence="1" id="KW-1015">Disulfide bond</keyword>
<dbReference type="PROSITE" id="PS00134">
    <property type="entry name" value="TRYPSIN_HIS"/>
    <property type="match status" value="1"/>
</dbReference>
<feature type="domain" description="Peptidase S1" evidence="3">
    <location>
        <begin position="27"/>
        <end position="136"/>
    </location>
</feature>
<dbReference type="InterPro" id="IPR050850">
    <property type="entry name" value="Peptidase_S1_Elastase_sf"/>
</dbReference>
<proteinExistence type="predicted"/>
<protein>
    <submittedName>
        <fullName evidence="5">Coagulation factor IX-like</fullName>
    </submittedName>
</protein>
<dbReference type="OrthoDB" id="10061449at2759"/>
<dbReference type="GO" id="GO:0004252">
    <property type="term" value="F:serine-type endopeptidase activity"/>
    <property type="evidence" value="ECO:0007669"/>
    <property type="project" value="InterPro"/>
</dbReference>
<keyword evidence="4" id="KW-1185">Reference proteome</keyword>
<dbReference type="PANTHER" id="PTHR24257:SF17">
    <property type="match status" value="1"/>
</dbReference>
<evidence type="ECO:0000313" key="4">
    <source>
        <dbReference type="Proteomes" id="UP000504618"/>
    </source>
</evidence>
<dbReference type="InterPro" id="IPR018114">
    <property type="entry name" value="TRYPSIN_HIS"/>
</dbReference>
<organism evidence="4 5">
    <name type="scientific">Temnothorax curvispinosus</name>
    <dbReference type="NCBI Taxonomy" id="300111"/>
    <lineage>
        <taxon>Eukaryota</taxon>
        <taxon>Metazoa</taxon>
        <taxon>Ecdysozoa</taxon>
        <taxon>Arthropoda</taxon>
        <taxon>Hexapoda</taxon>
        <taxon>Insecta</taxon>
        <taxon>Pterygota</taxon>
        <taxon>Neoptera</taxon>
        <taxon>Endopterygota</taxon>
        <taxon>Hymenoptera</taxon>
        <taxon>Apocrita</taxon>
        <taxon>Aculeata</taxon>
        <taxon>Formicoidea</taxon>
        <taxon>Formicidae</taxon>
        <taxon>Myrmicinae</taxon>
        <taxon>Temnothorax</taxon>
    </lineage>
</organism>
<dbReference type="PANTHER" id="PTHR24257">
    <property type="entry name" value="CHYMOTRYPSIN-LIKE ELASTASE FAMILY MEMBER"/>
    <property type="match status" value="1"/>
</dbReference>
<feature type="signal peptide" evidence="2">
    <location>
        <begin position="1"/>
        <end position="18"/>
    </location>
</feature>
<sequence>MLIRSLLAIVLVFQACLAVPFGLKPRITDGEDATPGEFPYQVSVRWGLPPLIPFSHSCGGSIINENFVLTAGHCVLKLGKLKVFAGKHYLTEVESTQQEVDVAKAYVHENYPGYVHYFYLQLKINILEIKTIINYN</sequence>
<evidence type="ECO:0000256" key="1">
    <source>
        <dbReference type="ARBA" id="ARBA00023157"/>
    </source>
</evidence>
<name>A0A6J1QPI2_9HYME</name>
<feature type="chain" id="PRO_5026819638" evidence="2">
    <location>
        <begin position="19"/>
        <end position="136"/>
    </location>
</feature>
<reference evidence="5" key="1">
    <citation type="submission" date="2025-08" db="UniProtKB">
        <authorList>
            <consortium name="RefSeq"/>
        </authorList>
    </citation>
    <scope>IDENTIFICATION</scope>
    <source>
        <tissue evidence="5">Whole body</tissue>
    </source>
</reference>
<dbReference type="Gene3D" id="2.40.10.10">
    <property type="entry name" value="Trypsin-like serine proteases"/>
    <property type="match status" value="1"/>
</dbReference>
<gene>
    <name evidence="5" type="primary">LOC112462368</name>
</gene>
<evidence type="ECO:0000259" key="3">
    <source>
        <dbReference type="PROSITE" id="PS50240"/>
    </source>
</evidence>
<keyword evidence="2" id="KW-0732">Signal</keyword>
<dbReference type="GO" id="GO:0006508">
    <property type="term" value="P:proteolysis"/>
    <property type="evidence" value="ECO:0007669"/>
    <property type="project" value="InterPro"/>
</dbReference>
<dbReference type="InterPro" id="IPR009003">
    <property type="entry name" value="Peptidase_S1_PA"/>
</dbReference>
<dbReference type="RefSeq" id="XP_024883863.1">
    <property type="nucleotide sequence ID" value="XM_025028095.1"/>
</dbReference>
<dbReference type="GeneID" id="112462368"/>
<dbReference type="PROSITE" id="PS51257">
    <property type="entry name" value="PROKAR_LIPOPROTEIN"/>
    <property type="match status" value="1"/>
</dbReference>
<dbReference type="Proteomes" id="UP000504618">
    <property type="component" value="Unplaced"/>
</dbReference>
<dbReference type="InterPro" id="IPR043504">
    <property type="entry name" value="Peptidase_S1_PA_chymotrypsin"/>
</dbReference>
<dbReference type="AlphaFoldDB" id="A0A6J1QPI2"/>
<accession>A0A6J1QPI2</accession>
<dbReference type="SUPFAM" id="SSF50494">
    <property type="entry name" value="Trypsin-like serine proteases"/>
    <property type="match status" value="1"/>
</dbReference>
<dbReference type="PROSITE" id="PS50240">
    <property type="entry name" value="TRYPSIN_DOM"/>
    <property type="match status" value="1"/>
</dbReference>
<dbReference type="InterPro" id="IPR001254">
    <property type="entry name" value="Trypsin_dom"/>
</dbReference>
<dbReference type="GO" id="GO:0005615">
    <property type="term" value="C:extracellular space"/>
    <property type="evidence" value="ECO:0007669"/>
    <property type="project" value="TreeGrafter"/>
</dbReference>
<dbReference type="Pfam" id="PF00089">
    <property type="entry name" value="Trypsin"/>
    <property type="match status" value="1"/>
</dbReference>
<dbReference type="FunFam" id="2.40.10.10:FF:000068">
    <property type="entry name" value="transmembrane protease serine 2"/>
    <property type="match status" value="1"/>
</dbReference>
<evidence type="ECO:0000256" key="2">
    <source>
        <dbReference type="SAM" id="SignalP"/>
    </source>
</evidence>